<reference evidence="3 4" key="1">
    <citation type="journal article" date="2013" name="Stand. Genomic Sci.">
        <title>Genomic Encyclopedia of Type Strains, Phase I: The one thousand microbial genomes (KMG-I) project.</title>
        <authorList>
            <person name="Kyrpides N.C."/>
            <person name="Woyke T."/>
            <person name="Eisen J.A."/>
            <person name="Garrity G."/>
            <person name="Lilburn T.G."/>
            <person name="Beck B.J."/>
            <person name="Whitman W.B."/>
            <person name="Hugenholtz P."/>
            <person name="Klenk H.P."/>
        </authorList>
    </citation>
    <scope>NUCLEOTIDE SEQUENCE [LARGE SCALE GENOMIC DNA]</scope>
    <source>
        <strain evidence="3 4">DSM 13484</strain>
    </source>
</reference>
<feature type="signal peptide" evidence="2">
    <location>
        <begin position="1"/>
        <end position="23"/>
    </location>
</feature>
<keyword evidence="2" id="KW-0732">Signal</keyword>
<organism evidence="3 4">
    <name type="scientific">Chitinophaga japonensis</name>
    <name type="common">Flexibacter japonensis</name>
    <dbReference type="NCBI Taxonomy" id="104662"/>
    <lineage>
        <taxon>Bacteria</taxon>
        <taxon>Pseudomonadati</taxon>
        <taxon>Bacteroidota</taxon>
        <taxon>Chitinophagia</taxon>
        <taxon>Chitinophagales</taxon>
        <taxon>Chitinophagaceae</taxon>
        <taxon>Chitinophaga</taxon>
    </lineage>
</organism>
<comment type="caution">
    <text evidence="3">The sequence shown here is derived from an EMBL/GenBank/DDBJ whole genome shotgun (WGS) entry which is preliminary data.</text>
</comment>
<gene>
    <name evidence="3" type="ORF">LX66_0004</name>
</gene>
<evidence type="ECO:0000256" key="2">
    <source>
        <dbReference type="SAM" id="SignalP"/>
    </source>
</evidence>
<dbReference type="OrthoDB" id="680331at2"/>
<keyword evidence="1" id="KW-0175">Coiled coil</keyword>
<evidence type="ECO:0000313" key="3">
    <source>
        <dbReference type="EMBL" id="TWI90644.1"/>
    </source>
</evidence>
<feature type="chain" id="PRO_5021982222" evidence="2">
    <location>
        <begin position="24"/>
        <end position="406"/>
    </location>
</feature>
<dbReference type="RefSeq" id="WP_145709838.1">
    <property type="nucleotide sequence ID" value="NZ_BAAAFY010000001.1"/>
</dbReference>
<name>A0A562TBH2_CHIJA</name>
<proteinExistence type="predicted"/>
<accession>A0A562TBH2</accession>
<dbReference type="EMBL" id="VLLG01000002">
    <property type="protein sequence ID" value="TWI90644.1"/>
    <property type="molecule type" value="Genomic_DNA"/>
</dbReference>
<dbReference type="AlphaFoldDB" id="A0A562TBH2"/>
<evidence type="ECO:0000256" key="1">
    <source>
        <dbReference type="SAM" id="Coils"/>
    </source>
</evidence>
<protein>
    <submittedName>
        <fullName evidence="3">Uncharacterized protein</fullName>
    </submittedName>
</protein>
<keyword evidence="4" id="KW-1185">Reference proteome</keyword>
<evidence type="ECO:0000313" key="4">
    <source>
        <dbReference type="Proteomes" id="UP000316778"/>
    </source>
</evidence>
<sequence>MKKVYRFLPFVFLIQFATTTVSAQGTRQYYTNKAISGQTEETQGVNYLLLHKAYADALMADHYVMGKISAIRGGACCWNRKWTVEVNTASAYNTDRGSIITYNEPASLVTLIYNGEKYLAVSINNNSSLNAFSFTGYAQNDSLKLVYDDNVSNVTPFTNYDPVTIQGNVGIGIPGAAARLHVTAPQGTTLAKFTQSDIVHTDAYLSIENSTTVTGHFIPVLRGRSKAPGRPFGVSLVGEADDIVPPNDESYGGAVIIDGRSKNGTALVNNNVLMVNNYTQNLVAVKANGSVGIGVTDTKGYKLAVAGSLIAEKVKVKLQGNWPDYVFEEDYQLPSLAAVTSYVQEHKHLPGMPAAEEVEKEGVDVGEMNKRLLKQVEEMMLYMMRQQTKIEALQEEIEKLKSNKNN</sequence>
<dbReference type="Proteomes" id="UP000316778">
    <property type="component" value="Unassembled WGS sequence"/>
</dbReference>
<feature type="coiled-coil region" evidence="1">
    <location>
        <begin position="376"/>
        <end position="403"/>
    </location>
</feature>